<feature type="domain" description="Rieske" evidence="7">
    <location>
        <begin position="46"/>
        <end position="157"/>
    </location>
</feature>
<keyword evidence="9" id="KW-1185">Reference proteome</keyword>
<dbReference type="CDD" id="cd03469">
    <property type="entry name" value="Rieske_RO_Alpha_N"/>
    <property type="match status" value="1"/>
</dbReference>
<name>A0A0T5P0C3_9RHOB</name>
<dbReference type="OrthoDB" id="7456916at2"/>
<evidence type="ECO:0000256" key="3">
    <source>
        <dbReference type="ARBA" id="ARBA00022723"/>
    </source>
</evidence>
<evidence type="ECO:0000256" key="4">
    <source>
        <dbReference type="ARBA" id="ARBA00023002"/>
    </source>
</evidence>
<dbReference type="SUPFAM" id="SSF55961">
    <property type="entry name" value="Bet v1-like"/>
    <property type="match status" value="1"/>
</dbReference>
<evidence type="ECO:0000256" key="1">
    <source>
        <dbReference type="ARBA" id="ARBA00001962"/>
    </source>
</evidence>
<dbReference type="EMBL" id="LAXJ01000002">
    <property type="protein sequence ID" value="KRS14431.1"/>
    <property type="molecule type" value="Genomic_DNA"/>
</dbReference>
<keyword evidence="6" id="KW-0411">Iron-sulfur</keyword>
<evidence type="ECO:0000259" key="7">
    <source>
        <dbReference type="PROSITE" id="PS51296"/>
    </source>
</evidence>
<keyword evidence="2" id="KW-0001">2Fe-2S</keyword>
<dbReference type="PATRIC" id="fig|1641875.4.peg.1393"/>
<dbReference type="PROSITE" id="PS51296">
    <property type="entry name" value="RIESKE"/>
    <property type="match status" value="1"/>
</dbReference>
<dbReference type="AlphaFoldDB" id="A0A0T5P0C3"/>
<comment type="cofactor">
    <cofactor evidence="1">
        <name>Fe cation</name>
        <dbReference type="ChEBI" id="CHEBI:24875"/>
    </cofactor>
</comment>
<keyword evidence="5" id="KW-0408">Iron</keyword>
<accession>A0A0T5P0C3</accession>
<dbReference type="STRING" id="1641875.XM53_01525"/>
<dbReference type="PANTHER" id="PTHR43756:SF5">
    <property type="entry name" value="CHOLINE MONOOXYGENASE, CHLOROPLASTIC"/>
    <property type="match status" value="1"/>
</dbReference>
<dbReference type="GO" id="GO:0051537">
    <property type="term" value="F:2 iron, 2 sulfur cluster binding"/>
    <property type="evidence" value="ECO:0007669"/>
    <property type="project" value="UniProtKB-KW"/>
</dbReference>
<gene>
    <name evidence="8" type="ORF">XM53_01525</name>
</gene>
<evidence type="ECO:0000256" key="2">
    <source>
        <dbReference type="ARBA" id="ARBA00022714"/>
    </source>
</evidence>
<keyword evidence="4" id="KW-0560">Oxidoreductase</keyword>
<dbReference type="Pfam" id="PF00355">
    <property type="entry name" value="Rieske"/>
    <property type="match status" value="1"/>
</dbReference>
<dbReference type="Pfam" id="PF00848">
    <property type="entry name" value="Ring_hydroxyl_A"/>
    <property type="match status" value="1"/>
</dbReference>
<dbReference type="InterPro" id="IPR036922">
    <property type="entry name" value="Rieske_2Fe-2S_sf"/>
</dbReference>
<evidence type="ECO:0000256" key="6">
    <source>
        <dbReference type="ARBA" id="ARBA00023014"/>
    </source>
</evidence>
<evidence type="ECO:0000313" key="8">
    <source>
        <dbReference type="EMBL" id="KRS14431.1"/>
    </source>
</evidence>
<keyword evidence="3" id="KW-0479">Metal-binding</keyword>
<dbReference type="SUPFAM" id="SSF50022">
    <property type="entry name" value="ISP domain"/>
    <property type="match status" value="1"/>
</dbReference>
<dbReference type="PANTHER" id="PTHR43756">
    <property type="entry name" value="CHOLINE MONOOXYGENASE, CHLOROPLASTIC"/>
    <property type="match status" value="1"/>
</dbReference>
<dbReference type="GO" id="GO:0016491">
    <property type="term" value="F:oxidoreductase activity"/>
    <property type="evidence" value="ECO:0007669"/>
    <property type="project" value="UniProtKB-KW"/>
</dbReference>
<dbReference type="Proteomes" id="UP000051295">
    <property type="component" value="Unassembled WGS sequence"/>
</dbReference>
<dbReference type="InterPro" id="IPR001663">
    <property type="entry name" value="Rng_hydr_dOase-A"/>
</dbReference>
<reference evidence="8 9" key="1">
    <citation type="submission" date="2015-04" db="EMBL/GenBank/DDBJ databases">
        <title>The draft genome sequence of Roseovarius sp.R12b.</title>
        <authorList>
            <person name="Li G."/>
            <person name="Lai Q."/>
            <person name="Shao Z."/>
            <person name="Yan P."/>
        </authorList>
    </citation>
    <scope>NUCLEOTIDE SEQUENCE [LARGE SCALE GENOMIC DNA]</scope>
    <source>
        <strain evidence="8 9">R12B</strain>
    </source>
</reference>
<dbReference type="RefSeq" id="WP_057790287.1">
    <property type="nucleotide sequence ID" value="NZ_LAXJ01000002.1"/>
</dbReference>
<dbReference type="InterPro" id="IPR017941">
    <property type="entry name" value="Rieske_2Fe-2S"/>
</dbReference>
<dbReference type="Gene3D" id="3.90.380.10">
    <property type="entry name" value="Naphthalene 1,2-dioxygenase Alpha Subunit, Chain A, domain 1"/>
    <property type="match status" value="1"/>
</dbReference>
<protein>
    <submittedName>
        <fullName evidence="8">(2Fe-2S)-binding protein</fullName>
    </submittedName>
</protein>
<dbReference type="GO" id="GO:0005506">
    <property type="term" value="F:iron ion binding"/>
    <property type="evidence" value="ECO:0007669"/>
    <property type="project" value="InterPro"/>
</dbReference>
<evidence type="ECO:0000313" key="9">
    <source>
        <dbReference type="Proteomes" id="UP000051295"/>
    </source>
</evidence>
<dbReference type="CDD" id="cd00680">
    <property type="entry name" value="RHO_alpha_C"/>
    <property type="match status" value="1"/>
</dbReference>
<dbReference type="Gene3D" id="2.102.10.10">
    <property type="entry name" value="Rieske [2Fe-2S] iron-sulphur domain"/>
    <property type="match status" value="1"/>
</dbReference>
<organism evidence="8 9">
    <name type="scientific">Roseovarius atlanticus</name>
    <dbReference type="NCBI Taxonomy" id="1641875"/>
    <lineage>
        <taxon>Bacteria</taxon>
        <taxon>Pseudomonadati</taxon>
        <taxon>Pseudomonadota</taxon>
        <taxon>Alphaproteobacteria</taxon>
        <taxon>Rhodobacterales</taxon>
        <taxon>Roseobacteraceae</taxon>
        <taxon>Roseovarius</taxon>
    </lineage>
</organism>
<dbReference type="PRINTS" id="PR00090">
    <property type="entry name" value="RNGDIOXGNASE"/>
</dbReference>
<comment type="caution">
    <text evidence="8">The sequence shown here is derived from an EMBL/GenBank/DDBJ whole genome shotgun (WGS) entry which is preliminary data.</text>
</comment>
<proteinExistence type="predicted"/>
<evidence type="ECO:0000256" key="5">
    <source>
        <dbReference type="ARBA" id="ARBA00023004"/>
    </source>
</evidence>
<dbReference type="InterPro" id="IPR015879">
    <property type="entry name" value="Ring_hydroxy_dOase_asu_C_dom"/>
</dbReference>
<sequence>MSATITDLSAVRASVDKANGLPNAHYIDPAVYAEERQALLYTQWAGLSVAADVAEPGDAKPIEFLGMPLLLLRDKDGDVRVFQNICRHRGMILVDAPRKIEGAIRCPYHSWCYSTKGKLVSTPHVGGPGHNTHEAIKRDDLGLIEVRSHVWRDVVWVNISGDAPAFEDAMKDVMERWSEFELPVYHGGIDSKIEFEVNTNWKLAVENYCESYHLPWVHPGLNSYSKLEDHYNIEKPGAFSGQGTMVYRQLTNENGEKFPDFEGVGAKWNEQAEYIAVYPNVLLGVHRDHAFAIILEPKGPEKTVEHIHLYYSVPNSDEGLRMRNTQLWKTVFEEDIFVVEGMQRGRHADQFDGGRFSPVMDSPTHCFHDWVAGKVEAYRGMGKAAE</sequence>